<dbReference type="PROSITE" id="PS50056">
    <property type="entry name" value="TYR_PHOSPHATASE_2"/>
    <property type="match status" value="1"/>
</dbReference>
<dbReference type="OrthoDB" id="9814896at2"/>
<dbReference type="InterPro" id="IPR016130">
    <property type="entry name" value="Tyr_Pase_AS"/>
</dbReference>
<dbReference type="SUPFAM" id="SSF52799">
    <property type="entry name" value="(Phosphotyrosine protein) phosphatases II"/>
    <property type="match status" value="1"/>
</dbReference>
<dbReference type="InterPro" id="IPR000387">
    <property type="entry name" value="Tyr_Pase_dom"/>
</dbReference>
<dbReference type="InterPro" id="IPR000340">
    <property type="entry name" value="Dual-sp_phosphatase_cat-dom"/>
</dbReference>
<feature type="domain" description="Tyrosine specific protein phosphatases" evidence="1">
    <location>
        <begin position="142"/>
        <end position="191"/>
    </location>
</feature>
<dbReference type="Gene3D" id="3.90.190.10">
    <property type="entry name" value="Protein tyrosine phosphatase superfamily"/>
    <property type="match status" value="1"/>
</dbReference>
<accession>A0A5C7A068</accession>
<dbReference type="EMBL" id="VORZ01000005">
    <property type="protein sequence ID" value="TXD96041.1"/>
    <property type="molecule type" value="Genomic_DNA"/>
</dbReference>
<dbReference type="Proteomes" id="UP000321903">
    <property type="component" value="Unassembled WGS sequence"/>
</dbReference>
<dbReference type="RefSeq" id="WP_147224396.1">
    <property type="nucleotide sequence ID" value="NZ_CAJGYY010000001.1"/>
</dbReference>
<dbReference type="AlphaFoldDB" id="A0A5C7A068"/>
<evidence type="ECO:0000313" key="3">
    <source>
        <dbReference type="Proteomes" id="UP000321903"/>
    </source>
</evidence>
<evidence type="ECO:0000313" key="2">
    <source>
        <dbReference type="EMBL" id="TXD96041.1"/>
    </source>
</evidence>
<organism evidence="2 3">
    <name type="scientific">Psychrobacter frigidicola</name>
    <dbReference type="NCBI Taxonomy" id="45611"/>
    <lineage>
        <taxon>Bacteria</taxon>
        <taxon>Pseudomonadati</taxon>
        <taxon>Pseudomonadota</taxon>
        <taxon>Gammaproteobacteria</taxon>
        <taxon>Moraxellales</taxon>
        <taxon>Moraxellaceae</taxon>
        <taxon>Psychrobacter</taxon>
    </lineage>
</organism>
<protein>
    <submittedName>
        <fullName evidence="2">Protein-tyrosine-phosphatase</fullName>
    </submittedName>
</protein>
<name>A0A5C7A068_9GAMM</name>
<reference evidence="2 3" key="1">
    <citation type="submission" date="2019-08" db="EMBL/GenBank/DDBJ databases">
        <title>Genome sequence of Psychrobacter frigidicola ACAM304 (type strain).</title>
        <authorList>
            <person name="Bowman J.P."/>
        </authorList>
    </citation>
    <scope>NUCLEOTIDE SEQUENCE [LARGE SCALE GENOMIC DNA]</scope>
    <source>
        <strain evidence="2 3">ACAM 304</strain>
    </source>
</reference>
<dbReference type="Pfam" id="PF00782">
    <property type="entry name" value="DSPc"/>
    <property type="match status" value="1"/>
</dbReference>
<dbReference type="InterPro" id="IPR029021">
    <property type="entry name" value="Prot-tyrosine_phosphatase-like"/>
</dbReference>
<keyword evidence="3" id="KW-1185">Reference proteome</keyword>
<dbReference type="PROSITE" id="PS00383">
    <property type="entry name" value="TYR_PHOSPHATASE_1"/>
    <property type="match status" value="1"/>
</dbReference>
<sequence length="225" mass="25301">MDRLSGIPFASKVSSKLKRLRSKSATAICLISETSLMSGRQSASSLKAASQPTLPKKKGSLAKPALLIDDATNLYQVDCLLFRSEQLRAEDIPLLESNDIDAILNLRIFGQRANHKLLNHITDNMNVSLHNYPLKTWYVTPQEVAKALVQIRALKMQNKRVLVHCYHGSNRTGIIVAMYRIIEQDWSIEQAKLEMVTGDFGYHPMWVNLRAMLNPATVAEVRAQM</sequence>
<proteinExistence type="predicted"/>
<comment type="caution">
    <text evidence="2">The sequence shown here is derived from an EMBL/GenBank/DDBJ whole genome shotgun (WGS) entry which is preliminary data.</text>
</comment>
<gene>
    <name evidence="2" type="ORF">ES754_11765</name>
</gene>
<evidence type="ECO:0000259" key="1">
    <source>
        <dbReference type="PROSITE" id="PS50056"/>
    </source>
</evidence>